<gene>
    <name evidence="1" type="ORF">CVT26_011714</name>
</gene>
<evidence type="ECO:0000313" key="2">
    <source>
        <dbReference type="Proteomes" id="UP000284706"/>
    </source>
</evidence>
<dbReference type="InParanoid" id="A0A409WK47"/>
<reference evidence="1 2" key="1">
    <citation type="journal article" date="2018" name="Evol. Lett.">
        <title>Horizontal gene cluster transfer increased hallucinogenic mushroom diversity.</title>
        <authorList>
            <person name="Reynolds H.T."/>
            <person name="Vijayakumar V."/>
            <person name="Gluck-Thaler E."/>
            <person name="Korotkin H.B."/>
            <person name="Matheny P.B."/>
            <person name="Slot J.C."/>
        </authorList>
    </citation>
    <scope>NUCLEOTIDE SEQUENCE [LARGE SCALE GENOMIC DNA]</scope>
    <source>
        <strain evidence="1 2">SRW20</strain>
    </source>
</reference>
<sequence length="548" mass="61834">MSEARDVPKIPVELQARILSFAVASAQEDEHLLSRPRQRGFNTLLGPFEVPTSEDPPAVQERLRSPTLFPFNAAYVCKMWRDMLSHFPECWKRVVFDLARDPSPILDAFTWSEPIGFHQLHVLVFNSSDAEHMGVALERNRVESIRKAFESHVHRCASIAFDIIYSSALPPPAMFFVRSARALTDLTLQCRVDDLDPTTLEEPPQIIPLEKSVGMNQLVKLSLTAAGFISLMTGLDSHGFPYTEDNVKIHVTRFAFPRKGPYSLEKFAHCLARAPSGSSGLYFCDLSLGYDYSPTDAQLVEGRLTIDGSCDFTRVSEGLLHQLFTLADLCSDTQDLRFEDCTLPDNLPTHDRFDLELRKYDEDSTGRSEFRDRAAKAFKTWPGQSINFVNCPAFNNDFLRWWAVEHDVAESEGGPESTTVKTLLLSGVNDVYIHDCDKFSPAVLRNSLASRWEIAKRQSSAGGTKELEVPALQSDSEDNTKRIKMIDDLIVVGNVPALTEEDQEWFKQNASQLRVTWNVGEGDYADFEIGRPPPMYYNPYKPWDSDSD</sequence>
<proteinExistence type="predicted"/>
<accession>A0A409WK47</accession>
<dbReference type="EMBL" id="NHYE01005030">
    <property type="protein sequence ID" value="PPQ78904.1"/>
    <property type="molecule type" value="Genomic_DNA"/>
</dbReference>
<dbReference type="AlphaFoldDB" id="A0A409WK47"/>
<dbReference type="STRING" id="231916.A0A409WK47"/>
<protein>
    <submittedName>
        <fullName evidence="1">Uncharacterized protein</fullName>
    </submittedName>
</protein>
<name>A0A409WK47_9AGAR</name>
<organism evidence="1 2">
    <name type="scientific">Gymnopilus dilepis</name>
    <dbReference type="NCBI Taxonomy" id="231916"/>
    <lineage>
        <taxon>Eukaryota</taxon>
        <taxon>Fungi</taxon>
        <taxon>Dikarya</taxon>
        <taxon>Basidiomycota</taxon>
        <taxon>Agaricomycotina</taxon>
        <taxon>Agaricomycetes</taxon>
        <taxon>Agaricomycetidae</taxon>
        <taxon>Agaricales</taxon>
        <taxon>Agaricineae</taxon>
        <taxon>Hymenogastraceae</taxon>
        <taxon>Gymnopilus</taxon>
    </lineage>
</organism>
<dbReference type="Proteomes" id="UP000284706">
    <property type="component" value="Unassembled WGS sequence"/>
</dbReference>
<keyword evidence="2" id="KW-1185">Reference proteome</keyword>
<evidence type="ECO:0000313" key="1">
    <source>
        <dbReference type="EMBL" id="PPQ78904.1"/>
    </source>
</evidence>
<comment type="caution">
    <text evidence="1">The sequence shown here is derived from an EMBL/GenBank/DDBJ whole genome shotgun (WGS) entry which is preliminary data.</text>
</comment>
<dbReference type="OrthoDB" id="3001771at2759"/>